<reference evidence="1" key="1">
    <citation type="journal article" date="2013" name="Environ. Microbiol.">
        <title>Microbiota from the distal guts of lean and obese adolescents exhibit partial functional redundancy besides clear differences in community structure.</title>
        <authorList>
            <person name="Ferrer M."/>
            <person name="Ruiz A."/>
            <person name="Lanza F."/>
            <person name="Haange S.B."/>
            <person name="Oberbach A."/>
            <person name="Till H."/>
            <person name="Bargiela R."/>
            <person name="Campoy C."/>
            <person name="Segura M.T."/>
            <person name="Richter M."/>
            <person name="von Bergen M."/>
            <person name="Seifert J."/>
            <person name="Suarez A."/>
        </authorList>
    </citation>
    <scope>NUCLEOTIDE SEQUENCE</scope>
</reference>
<dbReference type="AlphaFoldDB" id="K1T4L7"/>
<comment type="caution">
    <text evidence="1">The sequence shown here is derived from an EMBL/GenBank/DDBJ whole genome shotgun (WGS) entry which is preliminary data.</text>
</comment>
<evidence type="ECO:0000313" key="1">
    <source>
        <dbReference type="EMBL" id="EKC61155.1"/>
    </source>
</evidence>
<evidence type="ECO:0008006" key="2">
    <source>
        <dbReference type="Google" id="ProtNLM"/>
    </source>
</evidence>
<proteinExistence type="predicted"/>
<protein>
    <recommendedName>
        <fullName evidence="2">DUF1858 domain-containing protein</fullName>
    </recommendedName>
</protein>
<gene>
    <name evidence="1" type="ORF">LEA_12492</name>
</gene>
<accession>K1T4L7</accession>
<dbReference type="EMBL" id="AJWY01008458">
    <property type="protein sequence ID" value="EKC61155.1"/>
    <property type="molecule type" value="Genomic_DNA"/>
</dbReference>
<name>K1T4L7_9ZZZZ</name>
<organism evidence="1">
    <name type="scientific">human gut metagenome</name>
    <dbReference type="NCBI Taxonomy" id="408170"/>
    <lineage>
        <taxon>unclassified sequences</taxon>
        <taxon>metagenomes</taxon>
        <taxon>organismal metagenomes</taxon>
    </lineage>
</organism>
<sequence>MTYTVDDTMKKLLGAPEAVAVLERFFPKILKNPALQMTAAMTLRQVAGFAQSGLTADSLAEIDAQLRALPSSDA</sequence>